<dbReference type="Pfam" id="PF08242">
    <property type="entry name" value="Methyltransf_12"/>
    <property type="match status" value="1"/>
</dbReference>
<name>A0ABT1I2Z9_STRSD</name>
<organism evidence="2 3">
    <name type="scientific">Streptoalloteichus tenebrarius (strain ATCC 17920 / DSM 40477 / JCM 4838 / CBS 697.72 / NBRC 16177 / NCIMB 11028 / NRRL B-12390 / A12253. 1 / ISP 5477)</name>
    <name type="common">Streptomyces tenebrarius</name>
    <dbReference type="NCBI Taxonomy" id="1933"/>
    <lineage>
        <taxon>Bacteria</taxon>
        <taxon>Bacillati</taxon>
        <taxon>Actinomycetota</taxon>
        <taxon>Actinomycetes</taxon>
        <taxon>Pseudonocardiales</taxon>
        <taxon>Pseudonocardiaceae</taxon>
        <taxon>Streptoalloteichus</taxon>
    </lineage>
</organism>
<dbReference type="EMBL" id="JAMTCP010000058">
    <property type="protein sequence ID" value="MCP2262170.1"/>
    <property type="molecule type" value="Genomic_DNA"/>
</dbReference>
<gene>
    <name evidence="2" type="ORF">LX15_005904</name>
</gene>
<dbReference type="GO" id="GO:0032259">
    <property type="term" value="P:methylation"/>
    <property type="evidence" value="ECO:0007669"/>
    <property type="project" value="UniProtKB-KW"/>
</dbReference>
<dbReference type="InterPro" id="IPR029063">
    <property type="entry name" value="SAM-dependent_MTases_sf"/>
</dbReference>
<dbReference type="InterPro" id="IPR013217">
    <property type="entry name" value="Methyltransf_12"/>
</dbReference>
<keyword evidence="2" id="KW-0808">Transferase</keyword>
<dbReference type="GO" id="GO:0008168">
    <property type="term" value="F:methyltransferase activity"/>
    <property type="evidence" value="ECO:0007669"/>
    <property type="project" value="UniProtKB-KW"/>
</dbReference>
<dbReference type="SUPFAM" id="SSF53335">
    <property type="entry name" value="S-adenosyl-L-methionine-dependent methyltransferases"/>
    <property type="match status" value="1"/>
</dbReference>
<reference evidence="2 3" key="1">
    <citation type="submission" date="2022-06" db="EMBL/GenBank/DDBJ databases">
        <title>Genomic Encyclopedia of Archaeal and Bacterial Type Strains, Phase II (KMG-II): from individual species to whole genera.</title>
        <authorList>
            <person name="Goeker M."/>
        </authorList>
    </citation>
    <scope>NUCLEOTIDE SEQUENCE [LARGE SCALE GENOMIC DNA]</scope>
    <source>
        <strain evidence="2 3">DSM 40477</strain>
    </source>
</reference>
<evidence type="ECO:0000259" key="1">
    <source>
        <dbReference type="Pfam" id="PF08242"/>
    </source>
</evidence>
<dbReference type="Proteomes" id="UP001205311">
    <property type="component" value="Unassembled WGS sequence"/>
</dbReference>
<accession>A0ABT1I2Z9</accession>
<sequence length="214" mass="23547">MIAGQASYNRWTLSAYDLTVLGLASPLLWGCGRREMLRNYDRNVGARHVELGVGTGWFLDNCAFPVARPRITLVDLNPTALEFTARRLARYTPTPVRANVLEPLPVPAKEHDSVGLNFLLHCVPGDLRKKGVVLAHAAAVTRPGGRVFGATVLAHGVRLRPPARLLLRAYNAQGLFHNEADHLDDLRAQLEQDHFADYDLTVHGSVAVFSATVR</sequence>
<dbReference type="Gene3D" id="3.40.50.150">
    <property type="entry name" value="Vaccinia Virus protein VP39"/>
    <property type="match status" value="1"/>
</dbReference>
<evidence type="ECO:0000313" key="3">
    <source>
        <dbReference type="Proteomes" id="UP001205311"/>
    </source>
</evidence>
<dbReference type="PIRSF" id="PIRSF011491">
    <property type="entry name" value="Mtase_YbcY_prd"/>
    <property type="match status" value="1"/>
</dbReference>
<feature type="domain" description="Methyltransferase type 12" evidence="1">
    <location>
        <begin position="49"/>
        <end position="147"/>
    </location>
</feature>
<protein>
    <submittedName>
        <fullName evidence="2">Methyltransferase domain-containing protein</fullName>
    </submittedName>
</protein>
<comment type="caution">
    <text evidence="2">The sequence shown here is derived from an EMBL/GenBank/DDBJ whole genome shotgun (WGS) entry which is preliminary data.</text>
</comment>
<proteinExistence type="predicted"/>
<dbReference type="CDD" id="cd02440">
    <property type="entry name" value="AdoMet_MTases"/>
    <property type="match status" value="1"/>
</dbReference>
<keyword evidence="2" id="KW-0489">Methyltransferase</keyword>
<evidence type="ECO:0000313" key="2">
    <source>
        <dbReference type="EMBL" id="MCP2262170.1"/>
    </source>
</evidence>
<keyword evidence="3" id="KW-1185">Reference proteome</keyword>
<dbReference type="InterPro" id="IPR016584">
    <property type="entry name" value="MeTrfase_VrtF"/>
</dbReference>